<dbReference type="EMBL" id="CP086395">
    <property type="protein sequence ID" value="USJ20778.1"/>
    <property type="molecule type" value="Genomic_DNA"/>
</dbReference>
<dbReference type="InterPro" id="IPR010057">
    <property type="entry name" value="Transcription_activator_Rgg_C"/>
</dbReference>
<sequence length="295" mass="34896">MKKTLPLGETYRYFRTSKNFALKEAAKDCISISQLSNFENGRSHVSCLVLLYLLNNINVSPHEFFHHLNVQLNPWDWFEERHMAHLNSNMLHLQKIIQRYEKSLIQSSPSTQRLEFDKFRLEATMKQLDSHYHLSPKSLTVIKHYLKNIKIWGEYEFDLLSDIAVFLDLGTLSKFSHKILKTARCRNIHPLTQKAQLRSVINVLEIFIKKRQKYLAEELLYFISTLNIPEDDLFDRVNFIYQKAFFEVSFGDTSAVKTMKKCQYFFELCGSYQIAQKLEQEIKSLETLIKSRKPR</sequence>
<dbReference type="Gene3D" id="1.10.260.40">
    <property type="entry name" value="lambda repressor-like DNA-binding domains"/>
    <property type="match status" value="1"/>
</dbReference>
<evidence type="ECO:0000313" key="2">
    <source>
        <dbReference type="EMBL" id="USJ20778.1"/>
    </source>
</evidence>
<dbReference type="GO" id="GO:0003677">
    <property type="term" value="F:DNA binding"/>
    <property type="evidence" value="ECO:0007669"/>
    <property type="project" value="InterPro"/>
</dbReference>
<dbReference type="InterPro" id="IPR010982">
    <property type="entry name" value="Lambda_DNA-bd_dom_sf"/>
</dbReference>
<dbReference type="PANTHER" id="PTHR37038:SF12">
    <property type="entry name" value="TRANSCRIPTIONAL REGULATOR"/>
    <property type="match status" value="1"/>
</dbReference>
<dbReference type="SUPFAM" id="SSF47413">
    <property type="entry name" value="lambda repressor-like DNA-binding domains"/>
    <property type="match status" value="1"/>
</dbReference>
<evidence type="ECO:0000313" key="3">
    <source>
        <dbReference type="Proteomes" id="UP001056730"/>
    </source>
</evidence>
<dbReference type="RefSeq" id="WP_252175598.1">
    <property type="nucleotide sequence ID" value="NZ_CP086395.1"/>
</dbReference>
<gene>
    <name evidence="2" type="ORF">LMK00_01940</name>
</gene>
<protein>
    <submittedName>
        <fullName evidence="2">Rgg/GadR/MutR family transcriptional regulator</fullName>
    </submittedName>
</protein>
<proteinExistence type="predicted"/>
<dbReference type="KEGG" id="lfo:LMK00_01940"/>
<feature type="domain" description="HTH-type transcriptional regulator Rgg C-terminal" evidence="1">
    <location>
        <begin position="110"/>
        <end position="279"/>
    </location>
</feature>
<name>A0A9Q8Y2D9_9LACT</name>
<accession>A0A9Q8Y2D9</accession>
<dbReference type="InterPro" id="IPR001387">
    <property type="entry name" value="Cro/C1-type_HTH"/>
</dbReference>
<evidence type="ECO:0000259" key="1">
    <source>
        <dbReference type="Pfam" id="PF21259"/>
    </source>
</evidence>
<dbReference type="Pfam" id="PF21259">
    <property type="entry name" value="Rgg_C"/>
    <property type="match status" value="1"/>
</dbReference>
<dbReference type="Gene3D" id="1.25.40.400">
    <property type="match status" value="1"/>
</dbReference>
<dbReference type="NCBIfam" id="TIGR01716">
    <property type="entry name" value="RGG_Cterm"/>
    <property type="match status" value="1"/>
</dbReference>
<dbReference type="PANTHER" id="PTHR37038">
    <property type="entry name" value="TRANSCRIPTIONAL REGULATOR-RELATED"/>
    <property type="match status" value="1"/>
</dbReference>
<reference evidence="2" key="1">
    <citation type="journal article" date="2022" name="Front. Microbiol.">
        <title>Feed Insects as a Reservoir of Granadaene-Producing Lactococci.</title>
        <authorList>
            <person name="Neuzil-Bunesova V."/>
            <person name="Ramirez Garcia A."/>
            <person name="Modrackova N."/>
            <person name="Makovska M."/>
            <person name="Sabolova M."/>
            <person name="Sproer C."/>
            <person name="Bunk B."/>
            <person name="Blom J."/>
            <person name="Schwab C."/>
        </authorList>
    </citation>
    <scope>NUCLEOTIDE SEQUENCE</scope>
    <source>
        <strain evidence="2">I4/6O</strain>
    </source>
</reference>
<dbReference type="InterPro" id="IPR053163">
    <property type="entry name" value="HTH-type_regulator_Rgg"/>
</dbReference>
<dbReference type="Proteomes" id="UP001056730">
    <property type="component" value="Chromosome"/>
</dbReference>
<dbReference type="CDD" id="cd00093">
    <property type="entry name" value="HTH_XRE"/>
    <property type="match status" value="1"/>
</dbReference>
<dbReference type="AlphaFoldDB" id="A0A9Q8Y2D9"/>
<organism evidence="2 3">
    <name type="scientific">Lactococcus formosensis</name>
    <dbReference type="NCBI Taxonomy" id="1281486"/>
    <lineage>
        <taxon>Bacteria</taxon>
        <taxon>Bacillati</taxon>
        <taxon>Bacillota</taxon>
        <taxon>Bacilli</taxon>
        <taxon>Lactobacillales</taxon>
        <taxon>Streptococcaceae</taxon>
        <taxon>Lactococcus</taxon>
    </lineage>
</organism>